<reference evidence="1 2" key="1">
    <citation type="journal article" date="2020" name="ISME J.">
        <title>Comparative genomics reveals insights into cyanobacterial evolution and habitat adaptation.</title>
        <authorList>
            <person name="Chen M.Y."/>
            <person name="Teng W.K."/>
            <person name="Zhao L."/>
            <person name="Hu C.X."/>
            <person name="Zhou Y.K."/>
            <person name="Han B.P."/>
            <person name="Song L.R."/>
            <person name="Shu W.S."/>
        </authorList>
    </citation>
    <scope>NUCLEOTIDE SEQUENCE [LARGE SCALE GENOMIC DNA]</scope>
    <source>
        <strain evidence="1 2">FACHB-318</strain>
    </source>
</reference>
<sequence length="50" mass="5449">MALGNAHHLMVLVGIAHPTDTEEFYAQVQATPTEIKSDSYSKGRNFATIS</sequence>
<proteinExistence type="predicted"/>
<organism evidence="1 2">
    <name type="scientific">Anabaena cylindrica FACHB-318</name>
    <dbReference type="NCBI Taxonomy" id="2692880"/>
    <lineage>
        <taxon>Bacteria</taxon>
        <taxon>Bacillati</taxon>
        <taxon>Cyanobacteriota</taxon>
        <taxon>Cyanophyceae</taxon>
        <taxon>Nostocales</taxon>
        <taxon>Nostocaceae</taxon>
        <taxon>Anabaena</taxon>
    </lineage>
</organism>
<gene>
    <name evidence="1" type="ORF">H6F81_19885</name>
</gene>
<name>A0ABR7ZMU9_ANACY</name>
<evidence type="ECO:0000313" key="1">
    <source>
        <dbReference type="EMBL" id="MBD2173469.1"/>
    </source>
</evidence>
<comment type="caution">
    <text evidence="1">The sequence shown here is derived from an EMBL/GenBank/DDBJ whole genome shotgun (WGS) entry which is preliminary data.</text>
</comment>
<keyword evidence="2" id="KW-1185">Reference proteome</keyword>
<dbReference type="EMBL" id="JACJQC010000018">
    <property type="protein sequence ID" value="MBD2173469.1"/>
    <property type="molecule type" value="Genomic_DNA"/>
</dbReference>
<evidence type="ECO:0000313" key="2">
    <source>
        <dbReference type="Proteomes" id="UP000638897"/>
    </source>
</evidence>
<accession>A0ABR7ZMU9</accession>
<protein>
    <submittedName>
        <fullName evidence="1">Uncharacterized protein</fullName>
    </submittedName>
</protein>
<dbReference type="Proteomes" id="UP000638897">
    <property type="component" value="Unassembled WGS sequence"/>
</dbReference>